<dbReference type="EMBL" id="JAQLUK010000205">
    <property type="protein sequence ID" value="MDB2294582.1"/>
    <property type="molecule type" value="Genomic_DNA"/>
</dbReference>
<reference evidence="2 3" key="1">
    <citation type="submission" date="2023-01" db="EMBL/GenBank/DDBJ databases">
        <title>Halorubrum ezzemoulense from Santa Pola, Spain.</title>
        <authorList>
            <person name="Feng Y."/>
            <person name="Louyakis A.S."/>
            <person name="Gogarten J.P."/>
        </authorList>
    </citation>
    <scope>NUCLEOTIDE SEQUENCE [LARGE SCALE GENOMIC DNA]</scope>
    <source>
        <strain evidence="2 3">AMM015</strain>
    </source>
</reference>
<feature type="region of interest" description="Disordered" evidence="1">
    <location>
        <begin position="185"/>
        <end position="211"/>
    </location>
</feature>
<dbReference type="SUPFAM" id="SSF50249">
    <property type="entry name" value="Nucleic acid-binding proteins"/>
    <property type="match status" value="1"/>
</dbReference>
<gene>
    <name evidence="2" type="ORF">PM085_20505</name>
</gene>
<comment type="caution">
    <text evidence="2">The sequence shown here is derived from an EMBL/GenBank/DDBJ whole genome shotgun (WGS) entry which is preliminary data.</text>
</comment>
<feature type="region of interest" description="Disordered" evidence="1">
    <location>
        <begin position="1"/>
        <end position="22"/>
    </location>
</feature>
<evidence type="ECO:0000313" key="3">
    <source>
        <dbReference type="Proteomes" id="UP001210528"/>
    </source>
</evidence>
<protein>
    <recommendedName>
        <fullName evidence="4">Replication factor A</fullName>
    </recommendedName>
</protein>
<dbReference type="InterPro" id="IPR012340">
    <property type="entry name" value="NA-bd_OB-fold"/>
</dbReference>
<proteinExistence type="predicted"/>
<evidence type="ECO:0008006" key="4">
    <source>
        <dbReference type="Google" id="ProtNLM"/>
    </source>
</evidence>
<feature type="non-terminal residue" evidence="2">
    <location>
        <position position="1"/>
    </location>
</feature>
<sequence length="231" mass="25677">DTYYERTTSDEAPDVESGPENPFAELTQSQLAEVNQQAARLDEAFEVGTALSRASFSQLLARRVADGESILDATLEIKESVQQFPDTIQPIAEIDPFAQYQTTVRGTIDVLWEPRGQGQYQVGLISDETNDPVKITIWRNSGDKPLLKEGDIVEVNRCQVNAYQRDGSWETTLAVDAECEIHHIEHGDGDAPRSGRQTDTPNAPAWDTESDTHAWISEVDMEKAVKVTLDD</sequence>
<evidence type="ECO:0000313" key="2">
    <source>
        <dbReference type="EMBL" id="MDB2294582.1"/>
    </source>
</evidence>
<organism evidence="2 3">
    <name type="scientific">Halorubrum ezzemoulense</name>
    <name type="common">Halorubrum chaoviator</name>
    <dbReference type="NCBI Taxonomy" id="337243"/>
    <lineage>
        <taxon>Archaea</taxon>
        <taxon>Methanobacteriati</taxon>
        <taxon>Methanobacteriota</taxon>
        <taxon>Stenosarchaea group</taxon>
        <taxon>Halobacteria</taxon>
        <taxon>Halobacteriales</taxon>
        <taxon>Haloferacaceae</taxon>
        <taxon>Halorubrum</taxon>
    </lineage>
</organism>
<keyword evidence="3" id="KW-1185">Reference proteome</keyword>
<dbReference type="Gene3D" id="2.40.50.140">
    <property type="entry name" value="Nucleic acid-binding proteins"/>
    <property type="match status" value="1"/>
</dbReference>
<dbReference type="Proteomes" id="UP001210528">
    <property type="component" value="Unassembled WGS sequence"/>
</dbReference>
<accession>A0ABT4Z9E7</accession>
<name>A0ABT4Z9E7_HALEZ</name>
<evidence type="ECO:0000256" key="1">
    <source>
        <dbReference type="SAM" id="MobiDB-lite"/>
    </source>
</evidence>